<dbReference type="Proteomes" id="UP001596112">
    <property type="component" value="Unassembled WGS sequence"/>
</dbReference>
<evidence type="ECO:0000256" key="1">
    <source>
        <dbReference type="SAM" id="MobiDB-lite"/>
    </source>
</evidence>
<dbReference type="RefSeq" id="WP_272172143.1">
    <property type="nucleotide sequence ID" value="NZ_JAQOSL010000046.1"/>
</dbReference>
<dbReference type="Pfam" id="PF13455">
    <property type="entry name" value="MUG113"/>
    <property type="match status" value="1"/>
</dbReference>
<proteinExistence type="predicted"/>
<gene>
    <name evidence="3" type="ORF">ACFQGO_35020</name>
</gene>
<dbReference type="Pfam" id="PF12802">
    <property type="entry name" value="MarR_2"/>
    <property type="match status" value="1"/>
</dbReference>
<evidence type="ECO:0000259" key="2">
    <source>
        <dbReference type="SMART" id="SM00974"/>
    </source>
</evidence>
<sequence length="220" mass="23625">MGKRRSGRWVYLIGSPDTRPVKIGVSNDPTARLADLQTGSAARLMILWQTPGGQALESALHAYFAPYRTHGEWFDFGEENPAALVATAAVLMGHRSQPVRVEEDARYRYGDCTACASNILRAAAIQAAVMVMAAASTSPRRTRPTPPPPAPAIPAQGSTPSNAQRVLATIRAGTDTQKAIAEATGMHKGTVSKAVSRLAREGLVRRIEGDRFTLVKPMNH</sequence>
<accession>A0ABW1BIM6</accession>
<organism evidence="3 4">
    <name type="scientific">Streptomyces heilongjiangensis</name>
    <dbReference type="NCBI Taxonomy" id="945052"/>
    <lineage>
        <taxon>Bacteria</taxon>
        <taxon>Bacillati</taxon>
        <taxon>Actinomycetota</taxon>
        <taxon>Actinomycetes</taxon>
        <taxon>Kitasatosporales</taxon>
        <taxon>Streptomycetaceae</taxon>
        <taxon>Streptomyces</taxon>
    </lineage>
</organism>
<dbReference type="SUPFAM" id="SSF46785">
    <property type="entry name" value="Winged helix' DNA-binding domain"/>
    <property type="match status" value="1"/>
</dbReference>
<evidence type="ECO:0000313" key="4">
    <source>
        <dbReference type="Proteomes" id="UP001596112"/>
    </source>
</evidence>
<keyword evidence="4" id="KW-1185">Reference proteome</keyword>
<dbReference type="InterPro" id="IPR018306">
    <property type="entry name" value="Phage_T5_Orf172_DNA-bd"/>
</dbReference>
<feature type="domain" description="Bacteriophage T5 Orf172 DNA-binding" evidence="2">
    <location>
        <begin position="15"/>
        <end position="88"/>
    </location>
</feature>
<comment type="caution">
    <text evidence="3">The sequence shown here is derived from an EMBL/GenBank/DDBJ whole genome shotgun (WGS) entry which is preliminary data.</text>
</comment>
<protein>
    <submittedName>
        <fullName evidence="3">GIY-YIG nuclease family protein</fullName>
    </submittedName>
</protein>
<evidence type="ECO:0000313" key="3">
    <source>
        <dbReference type="EMBL" id="MFC5812661.1"/>
    </source>
</evidence>
<dbReference type="InterPro" id="IPR036390">
    <property type="entry name" value="WH_DNA-bd_sf"/>
</dbReference>
<dbReference type="Gene3D" id="1.10.10.10">
    <property type="entry name" value="Winged helix-like DNA-binding domain superfamily/Winged helix DNA-binding domain"/>
    <property type="match status" value="1"/>
</dbReference>
<name>A0ABW1BIM6_9ACTN</name>
<dbReference type="InterPro" id="IPR000835">
    <property type="entry name" value="HTH_MarR-typ"/>
</dbReference>
<dbReference type="SMART" id="SM00974">
    <property type="entry name" value="T5orf172"/>
    <property type="match status" value="1"/>
</dbReference>
<feature type="region of interest" description="Disordered" evidence="1">
    <location>
        <begin position="137"/>
        <end position="160"/>
    </location>
</feature>
<reference evidence="4" key="1">
    <citation type="journal article" date="2019" name="Int. J. Syst. Evol. Microbiol.">
        <title>The Global Catalogue of Microorganisms (GCM) 10K type strain sequencing project: providing services to taxonomists for standard genome sequencing and annotation.</title>
        <authorList>
            <consortium name="The Broad Institute Genomics Platform"/>
            <consortium name="The Broad Institute Genome Sequencing Center for Infectious Disease"/>
            <person name="Wu L."/>
            <person name="Ma J."/>
        </authorList>
    </citation>
    <scope>NUCLEOTIDE SEQUENCE [LARGE SCALE GENOMIC DNA]</scope>
    <source>
        <strain evidence="4">JCM 9918</strain>
    </source>
</reference>
<dbReference type="InterPro" id="IPR036388">
    <property type="entry name" value="WH-like_DNA-bd_sf"/>
</dbReference>
<dbReference type="EMBL" id="JBHSNZ010000038">
    <property type="protein sequence ID" value="MFC5812661.1"/>
    <property type="molecule type" value="Genomic_DNA"/>
</dbReference>